<dbReference type="CDD" id="cd12249">
    <property type="entry name" value="RRM1_hnRNPR_like"/>
    <property type="match status" value="1"/>
</dbReference>
<dbReference type="GO" id="GO:0003723">
    <property type="term" value="F:RNA binding"/>
    <property type="evidence" value="ECO:0007669"/>
    <property type="project" value="UniProtKB-UniRule"/>
</dbReference>
<evidence type="ECO:0000256" key="10">
    <source>
        <dbReference type="ARBA" id="ARBA00030581"/>
    </source>
</evidence>
<dbReference type="FunFam" id="3.30.70.330:FF:000022">
    <property type="entry name" value="APOBEC1 complementation factor isoform X1"/>
    <property type="match status" value="1"/>
</dbReference>
<dbReference type="NCBIfam" id="TIGR01648">
    <property type="entry name" value="hnRNP-R-Q"/>
    <property type="match status" value="1"/>
</dbReference>
<dbReference type="PANTHER" id="PTHR21245">
    <property type="entry name" value="HETEROGENEOUS NUCLEAR RIBONUCLEOPROTEIN"/>
    <property type="match status" value="1"/>
</dbReference>
<evidence type="ECO:0000256" key="6">
    <source>
        <dbReference type="ARBA" id="ARBA00022871"/>
    </source>
</evidence>
<dbReference type="EMBL" id="NCKV01000955">
    <property type="protein sequence ID" value="RWS29353.1"/>
    <property type="molecule type" value="Genomic_DNA"/>
</dbReference>
<protein>
    <recommendedName>
        <fullName evidence="2">Probable RNA-binding protein 46</fullName>
    </recommendedName>
    <alternativeName>
        <fullName evidence="10">RNA-binding motif protein 46</fullName>
    </alternativeName>
</protein>
<dbReference type="CDD" id="cd12492">
    <property type="entry name" value="RRM2_RBM46"/>
    <property type="match status" value="1"/>
</dbReference>
<comment type="subcellular location">
    <subcellularLocation>
        <location evidence="1">Cytoplasm</location>
    </subcellularLocation>
</comment>
<sequence>MYENGAESTSKDKALLELLCRSGYQMVQENGQRKFGPPPDWTGSPPRKGSEVFVGKIPRDCYEDEIVPLFSKIGKIYELRLMMDFSGTNRGYAFIMYTNPQDAKMAVQKLNNYDLRGNKIGVVKSLDNCRLFVGKIPKDKTREDIIEEMRKVTDGVVNAIVHSYRGDRTKNRGYAFVEYENHRGAAMARRKLLPGKIKLWGHDIQVDWADPEPEVDEETMSKVKILYVRNFRSSVTEEDIRIYFSLGGTLQLERVKKIKDYGFVHYSCREEAEMALEELTEQEEREEQCPLSNEGCKLEITWAKPAANQIKVKKRTGGRVRYPDYMNQPLNQYLPSYEFGDFSLSSQSQQYPMSHGLDFNQLRIDSGQAIARPSTLGQTMWSRQQFDQKCREKSSQKSRPMMHSPSMYHMNEQQYPQFPSSYMSAHPFGDPSMYNVSSQFPLHFSK</sequence>
<dbReference type="FunFam" id="3.30.70.330:FF:000026">
    <property type="entry name" value="APOBEC1 complementation factor isoform X1"/>
    <property type="match status" value="1"/>
</dbReference>
<evidence type="ECO:0000313" key="15">
    <source>
        <dbReference type="Proteomes" id="UP000288716"/>
    </source>
</evidence>
<dbReference type="AlphaFoldDB" id="A0A443SPD1"/>
<evidence type="ECO:0000313" key="14">
    <source>
        <dbReference type="EMBL" id="RWS29353.1"/>
    </source>
</evidence>
<dbReference type="PROSITE" id="PS50102">
    <property type="entry name" value="RRM"/>
    <property type="match status" value="3"/>
</dbReference>
<gene>
    <name evidence="14" type="ORF">B4U80_10041</name>
</gene>
<evidence type="ECO:0000259" key="13">
    <source>
        <dbReference type="PROSITE" id="PS50102"/>
    </source>
</evidence>
<dbReference type="Pfam" id="PF00076">
    <property type="entry name" value="RRM_1"/>
    <property type="match status" value="3"/>
</dbReference>
<dbReference type="Gene3D" id="3.30.70.330">
    <property type="match status" value="3"/>
</dbReference>
<dbReference type="GO" id="GO:0005737">
    <property type="term" value="C:cytoplasm"/>
    <property type="evidence" value="ECO:0007669"/>
    <property type="project" value="UniProtKB-SubCell"/>
</dbReference>
<evidence type="ECO:0000256" key="7">
    <source>
        <dbReference type="ARBA" id="ARBA00022884"/>
    </source>
</evidence>
<evidence type="ECO:0000256" key="5">
    <source>
        <dbReference type="ARBA" id="ARBA00022782"/>
    </source>
</evidence>
<evidence type="ECO:0000256" key="4">
    <source>
        <dbReference type="ARBA" id="ARBA00022737"/>
    </source>
</evidence>
<evidence type="ECO:0000256" key="9">
    <source>
        <dbReference type="ARBA" id="ARBA00023254"/>
    </source>
</evidence>
<dbReference type="Proteomes" id="UP000288716">
    <property type="component" value="Unassembled WGS sequence"/>
</dbReference>
<dbReference type="SUPFAM" id="SSF54928">
    <property type="entry name" value="RNA-binding domain, RBD"/>
    <property type="match status" value="2"/>
</dbReference>
<keyword evidence="5" id="KW-0221">Differentiation</keyword>
<dbReference type="GO" id="GO:0048477">
    <property type="term" value="P:oogenesis"/>
    <property type="evidence" value="ECO:0007669"/>
    <property type="project" value="UniProtKB-KW"/>
</dbReference>
<keyword evidence="4" id="KW-0677">Repeat</keyword>
<keyword evidence="9" id="KW-0469">Meiosis</keyword>
<dbReference type="InterPro" id="IPR000504">
    <property type="entry name" value="RRM_dom"/>
</dbReference>
<dbReference type="VEuPathDB" id="VectorBase:LDEU002688"/>
<dbReference type="GO" id="GO:0051321">
    <property type="term" value="P:meiotic cell cycle"/>
    <property type="evidence" value="ECO:0007669"/>
    <property type="project" value="UniProtKB-KW"/>
</dbReference>
<feature type="domain" description="RRM" evidence="13">
    <location>
        <begin position="224"/>
        <end position="305"/>
    </location>
</feature>
<evidence type="ECO:0000256" key="12">
    <source>
        <dbReference type="SAM" id="MobiDB-lite"/>
    </source>
</evidence>
<dbReference type="InterPro" id="IPR034435">
    <property type="entry name" value="RBM46_RRM2"/>
</dbReference>
<evidence type="ECO:0000256" key="11">
    <source>
        <dbReference type="PROSITE-ProRule" id="PRU00176"/>
    </source>
</evidence>
<keyword evidence="7 11" id="KW-0694">RNA-binding</keyword>
<dbReference type="InterPro" id="IPR006535">
    <property type="entry name" value="HnRNP_R/Q_splicing_fac"/>
</dbReference>
<accession>A0A443SPD1</accession>
<keyword evidence="15" id="KW-1185">Reference proteome</keyword>
<organism evidence="14 15">
    <name type="scientific">Leptotrombidium deliense</name>
    <dbReference type="NCBI Taxonomy" id="299467"/>
    <lineage>
        <taxon>Eukaryota</taxon>
        <taxon>Metazoa</taxon>
        <taxon>Ecdysozoa</taxon>
        <taxon>Arthropoda</taxon>
        <taxon>Chelicerata</taxon>
        <taxon>Arachnida</taxon>
        <taxon>Acari</taxon>
        <taxon>Acariformes</taxon>
        <taxon>Trombidiformes</taxon>
        <taxon>Prostigmata</taxon>
        <taxon>Anystina</taxon>
        <taxon>Parasitengona</taxon>
        <taxon>Trombiculoidea</taxon>
        <taxon>Trombiculidae</taxon>
        <taxon>Leptotrombidium</taxon>
    </lineage>
</organism>
<proteinExistence type="predicted"/>
<evidence type="ECO:0000256" key="2">
    <source>
        <dbReference type="ARBA" id="ARBA00021018"/>
    </source>
</evidence>
<dbReference type="OrthoDB" id="3800936at2759"/>
<keyword evidence="3" id="KW-0963">Cytoplasm</keyword>
<keyword evidence="8" id="KW-0896">Oogenesis</keyword>
<feature type="domain" description="RRM" evidence="13">
    <location>
        <begin position="129"/>
        <end position="211"/>
    </location>
</feature>
<evidence type="ECO:0000256" key="3">
    <source>
        <dbReference type="ARBA" id="ARBA00022490"/>
    </source>
</evidence>
<reference evidence="14 15" key="1">
    <citation type="journal article" date="2018" name="Gigascience">
        <title>Genomes of trombidid mites reveal novel predicted allergens and laterally-transferred genes associated with secondary metabolism.</title>
        <authorList>
            <person name="Dong X."/>
            <person name="Chaisiri K."/>
            <person name="Xia D."/>
            <person name="Armstrong S.D."/>
            <person name="Fang Y."/>
            <person name="Donnelly M.J."/>
            <person name="Kadowaki T."/>
            <person name="McGarry J.W."/>
            <person name="Darby A.C."/>
            <person name="Makepeace B.L."/>
        </authorList>
    </citation>
    <scope>NUCLEOTIDE SEQUENCE [LARGE SCALE GENOMIC DNA]</scope>
    <source>
        <strain evidence="14">UoL-UT</strain>
    </source>
</reference>
<feature type="domain" description="RRM" evidence="13">
    <location>
        <begin position="50"/>
        <end position="127"/>
    </location>
</feature>
<comment type="caution">
    <text evidence="14">The sequence shown here is derived from an EMBL/GenBank/DDBJ whole genome shotgun (WGS) entry which is preliminary data.</text>
</comment>
<dbReference type="InterPro" id="IPR035979">
    <property type="entry name" value="RBD_domain_sf"/>
</dbReference>
<evidence type="ECO:0000256" key="8">
    <source>
        <dbReference type="ARBA" id="ARBA00022943"/>
    </source>
</evidence>
<dbReference type="InterPro" id="IPR012677">
    <property type="entry name" value="Nucleotide-bd_a/b_plait_sf"/>
</dbReference>
<dbReference type="STRING" id="299467.A0A443SPD1"/>
<feature type="region of interest" description="Disordered" evidence="12">
    <location>
        <begin position="30"/>
        <end position="49"/>
    </location>
</feature>
<dbReference type="GO" id="GO:0007283">
    <property type="term" value="P:spermatogenesis"/>
    <property type="evidence" value="ECO:0007669"/>
    <property type="project" value="UniProtKB-KW"/>
</dbReference>
<dbReference type="SMART" id="SM00360">
    <property type="entry name" value="RRM"/>
    <property type="match status" value="3"/>
</dbReference>
<keyword evidence="6" id="KW-0744">Spermatogenesis</keyword>
<name>A0A443SPD1_9ACAR</name>
<evidence type="ECO:0000256" key="1">
    <source>
        <dbReference type="ARBA" id="ARBA00004496"/>
    </source>
</evidence>